<keyword evidence="1" id="KW-0732">Signal</keyword>
<dbReference type="AlphaFoldDB" id="A0A158JPP7"/>
<accession>A0A158JPP7</accession>
<dbReference type="InterPro" id="IPR050263">
    <property type="entry name" value="Bact_Fimbrial_Adh_Pro"/>
</dbReference>
<dbReference type="InterPro" id="IPR000259">
    <property type="entry name" value="Adhesion_dom_fimbrial"/>
</dbReference>
<evidence type="ECO:0000256" key="1">
    <source>
        <dbReference type="ARBA" id="ARBA00022729"/>
    </source>
</evidence>
<dbReference type="EMBL" id="FCOL02000025">
    <property type="protein sequence ID" value="SAL70816.1"/>
    <property type="molecule type" value="Genomic_DNA"/>
</dbReference>
<dbReference type="Gene3D" id="2.60.40.1090">
    <property type="entry name" value="Fimbrial-type adhesion domain"/>
    <property type="match status" value="1"/>
</dbReference>
<dbReference type="InterPro" id="IPR008966">
    <property type="entry name" value="Adhesion_dom_sf"/>
</dbReference>
<evidence type="ECO:0000313" key="3">
    <source>
        <dbReference type="EMBL" id="SAL70816.1"/>
    </source>
</evidence>
<dbReference type="Pfam" id="PF00419">
    <property type="entry name" value="Fimbrial"/>
    <property type="match status" value="1"/>
</dbReference>
<dbReference type="PANTHER" id="PTHR33420">
    <property type="entry name" value="FIMBRIAL SUBUNIT ELFA-RELATED"/>
    <property type="match status" value="1"/>
</dbReference>
<dbReference type="GO" id="GO:0043709">
    <property type="term" value="P:cell adhesion involved in single-species biofilm formation"/>
    <property type="evidence" value="ECO:0007669"/>
    <property type="project" value="TreeGrafter"/>
</dbReference>
<evidence type="ECO:0000313" key="4">
    <source>
        <dbReference type="Proteomes" id="UP000054925"/>
    </source>
</evidence>
<sequence length="339" mass="34580">MSRRIDRRIYLGKSLAFLVGALVSLFMTEPAMATCSESSQDSGRITMPASLAVPRNVAPGQILWDSNWLAKSGSPVICNSAADTRSYTFGSAKVSVPGFDAVYESGIPGVGIKSAVALGASQPADINAANLIRYPAVPEVAGAGSFDAVGSVRVQLIATGPVSAGTSNLPSAFGGQLYNGATRGIVLQLANARFTVTAKACTVQNSALAVPVPKAKVSDFGAVGSTAGEATFSLSLDCPAGIAAAITFTDAFNPGNRTANLTLSPDSSAAGLAYQIEQESRIIAYGPDSADAGTVNQIPLNALNAPGVTVVPFKVHYVKTGLITPGSANAKATFTLSYQ</sequence>
<gene>
    <name evidence="3" type="ORF">AWB67_04116</name>
</gene>
<dbReference type="OrthoDB" id="8678921at2"/>
<dbReference type="Proteomes" id="UP000054925">
    <property type="component" value="Unassembled WGS sequence"/>
</dbReference>
<organism evidence="3 4">
    <name type="scientific">Caballeronia terrestris</name>
    <dbReference type="NCBI Taxonomy" id="1226301"/>
    <lineage>
        <taxon>Bacteria</taxon>
        <taxon>Pseudomonadati</taxon>
        <taxon>Pseudomonadota</taxon>
        <taxon>Betaproteobacteria</taxon>
        <taxon>Burkholderiales</taxon>
        <taxon>Burkholderiaceae</taxon>
        <taxon>Caballeronia</taxon>
    </lineage>
</organism>
<dbReference type="RefSeq" id="WP_087658040.1">
    <property type="nucleotide sequence ID" value="NZ_FCOL02000025.1"/>
</dbReference>
<dbReference type="SUPFAM" id="SSF49401">
    <property type="entry name" value="Bacterial adhesins"/>
    <property type="match status" value="1"/>
</dbReference>
<protein>
    <submittedName>
        <fullName evidence="3">Type-1 fimbrial protein subunit A</fullName>
    </submittedName>
</protein>
<comment type="caution">
    <text evidence="3">The sequence shown here is derived from an EMBL/GenBank/DDBJ whole genome shotgun (WGS) entry which is preliminary data.</text>
</comment>
<feature type="domain" description="Fimbrial-type adhesion" evidence="2">
    <location>
        <begin position="194"/>
        <end position="339"/>
    </location>
</feature>
<name>A0A158JPP7_9BURK</name>
<reference evidence="3" key="1">
    <citation type="submission" date="2016-01" db="EMBL/GenBank/DDBJ databases">
        <authorList>
            <person name="Peeters C."/>
        </authorList>
    </citation>
    <scope>NUCLEOTIDE SEQUENCE [LARGE SCALE GENOMIC DNA]</scope>
    <source>
        <strain evidence="3">LMG 22937</strain>
    </source>
</reference>
<dbReference type="GO" id="GO:0009289">
    <property type="term" value="C:pilus"/>
    <property type="evidence" value="ECO:0007669"/>
    <property type="project" value="InterPro"/>
</dbReference>
<dbReference type="PANTHER" id="PTHR33420:SF3">
    <property type="entry name" value="FIMBRIAL SUBUNIT ELFA"/>
    <property type="match status" value="1"/>
</dbReference>
<dbReference type="Gene3D" id="2.60.40.3310">
    <property type="match status" value="1"/>
</dbReference>
<proteinExistence type="predicted"/>
<dbReference type="InterPro" id="IPR036937">
    <property type="entry name" value="Adhesion_dom_fimbrial_sf"/>
</dbReference>
<keyword evidence="4" id="KW-1185">Reference proteome</keyword>
<evidence type="ECO:0000259" key="2">
    <source>
        <dbReference type="Pfam" id="PF00419"/>
    </source>
</evidence>